<sequence length="518" mass="58343">MPGEKKSSDLSSRLGVRRSKTTSSVKPSKSTAGISAPPKAAIATAKRINDMLHPRSSRERDRVRRVSDSASTRHERVTASLDEARPSEDEGSKDASQRIVDLEQALAVALQEQNTMREELTNKLREQEIVYRETVEEYRRQLAGTYQLQSPPGAFHSVPRPISTRSNSYENDSIPDPSEAPSRSHHEGQVENLRNQIMQLQDQLMTQEATHQSILEQKRVRDQAEWDAMAARLHATEKESQERLQQLLSLKSAFSSITRADSQVTDSELSETFTQLSNRVREWVVNNFRRTKLDLNDVSSATGKALEGVLLNRKEVAPTDRLALFQALVSSTMMQIFREPIFVGLPESGPLASLCNIAAIMQSAGSDYQVWRHATIRSLQNSDARFTLEEAKRQLLHRLAAECISSITSAVVPTEAQSTLEGILNTAADFHMTLLLQKAQYQVQFFRHETDSVVNFDHNRMEPINEVDDYTDEEGDVIVDRTFTFCVFPCLEKFGDEHGKHSEVSNVLVKAKSITNYE</sequence>
<keyword evidence="3" id="KW-1185">Reference proteome</keyword>
<feature type="compositionally biased region" description="Basic and acidic residues" evidence="1">
    <location>
        <begin position="47"/>
        <end position="96"/>
    </location>
</feature>
<protein>
    <submittedName>
        <fullName evidence="2">Uncharacterized protein</fullName>
    </submittedName>
</protein>
<proteinExistence type="predicted"/>
<dbReference type="EMBL" id="WVTA01000003">
    <property type="protein sequence ID" value="KAK3215181.1"/>
    <property type="molecule type" value="Genomic_DNA"/>
</dbReference>
<name>A0AAN6RLA0_9PLEO</name>
<reference evidence="2 3" key="1">
    <citation type="submission" date="2021-02" db="EMBL/GenBank/DDBJ databases">
        <title>Genome assembly of Pseudopithomyces chartarum.</title>
        <authorList>
            <person name="Jauregui R."/>
            <person name="Singh J."/>
            <person name="Voisey C."/>
        </authorList>
    </citation>
    <scope>NUCLEOTIDE SEQUENCE [LARGE SCALE GENOMIC DNA]</scope>
    <source>
        <strain evidence="2 3">AGR01</strain>
    </source>
</reference>
<evidence type="ECO:0000313" key="2">
    <source>
        <dbReference type="EMBL" id="KAK3215181.1"/>
    </source>
</evidence>
<comment type="caution">
    <text evidence="2">The sequence shown here is derived from an EMBL/GenBank/DDBJ whole genome shotgun (WGS) entry which is preliminary data.</text>
</comment>
<evidence type="ECO:0000256" key="1">
    <source>
        <dbReference type="SAM" id="MobiDB-lite"/>
    </source>
</evidence>
<gene>
    <name evidence="2" type="ORF">GRF29_19g2437066</name>
</gene>
<dbReference type="Proteomes" id="UP001280581">
    <property type="component" value="Unassembled WGS sequence"/>
</dbReference>
<organism evidence="2 3">
    <name type="scientific">Pseudopithomyces chartarum</name>
    <dbReference type="NCBI Taxonomy" id="1892770"/>
    <lineage>
        <taxon>Eukaryota</taxon>
        <taxon>Fungi</taxon>
        <taxon>Dikarya</taxon>
        <taxon>Ascomycota</taxon>
        <taxon>Pezizomycotina</taxon>
        <taxon>Dothideomycetes</taxon>
        <taxon>Pleosporomycetidae</taxon>
        <taxon>Pleosporales</taxon>
        <taxon>Massarineae</taxon>
        <taxon>Didymosphaeriaceae</taxon>
        <taxon>Pseudopithomyces</taxon>
    </lineage>
</organism>
<feature type="compositionally biased region" description="Low complexity" evidence="1">
    <location>
        <begin position="21"/>
        <end position="31"/>
    </location>
</feature>
<feature type="region of interest" description="Disordered" evidence="1">
    <location>
        <begin position="1"/>
        <end position="96"/>
    </location>
</feature>
<accession>A0AAN6RLA0</accession>
<feature type="region of interest" description="Disordered" evidence="1">
    <location>
        <begin position="147"/>
        <end position="188"/>
    </location>
</feature>
<dbReference type="AlphaFoldDB" id="A0AAN6RLA0"/>
<evidence type="ECO:0000313" key="3">
    <source>
        <dbReference type="Proteomes" id="UP001280581"/>
    </source>
</evidence>